<name>A0A150QWR4_SORCE</name>
<organism evidence="2 3">
    <name type="scientific">Sorangium cellulosum</name>
    <name type="common">Polyangium cellulosum</name>
    <dbReference type="NCBI Taxonomy" id="56"/>
    <lineage>
        <taxon>Bacteria</taxon>
        <taxon>Pseudomonadati</taxon>
        <taxon>Myxococcota</taxon>
        <taxon>Polyangia</taxon>
        <taxon>Polyangiales</taxon>
        <taxon>Polyangiaceae</taxon>
        <taxon>Sorangium</taxon>
    </lineage>
</organism>
<feature type="compositionally biased region" description="Polar residues" evidence="1">
    <location>
        <begin position="187"/>
        <end position="198"/>
    </location>
</feature>
<dbReference type="EMBL" id="JEMB01003444">
    <property type="protein sequence ID" value="KYF72469.1"/>
    <property type="molecule type" value="Genomic_DNA"/>
</dbReference>
<evidence type="ECO:0000313" key="2">
    <source>
        <dbReference type="EMBL" id="KYF72469.1"/>
    </source>
</evidence>
<sequence>MALEQLVGRPKQMARFELRIQVRSNDAAEPAKSGCGSRMKRRTYAESRYFAAWRQATPCMSLRSASRGVSFGSGRYGPRFSALQVATMTACSTSARSRFGMPATAARMVLRSARIACIVGFFLGCRATGGRRAPVRGFRGSVPRPGQARSGRSVGEDAGSSGAVDALASAERPRRARPRRVLVAGRSSTSWLANTPAA</sequence>
<gene>
    <name evidence="2" type="ORF">BE17_11670</name>
</gene>
<evidence type="ECO:0000256" key="1">
    <source>
        <dbReference type="SAM" id="MobiDB-lite"/>
    </source>
</evidence>
<comment type="caution">
    <text evidence="2">The sequence shown here is derived from an EMBL/GenBank/DDBJ whole genome shotgun (WGS) entry which is preliminary data.</text>
</comment>
<accession>A0A150QWR4</accession>
<evidence type="ECO:0000313" key="3">
    <source>
        <dbReference type="Proteomes" id="UP000075635"/>
    </source>
</evidence>
<dbReference type="Proteomes" id="UP000075635">
    <property type="component" value="Unassembled WGS sequence"/>
</dbReference>
<proteinExistence type="predicted"/>
<dbReference type="AlphaFoldDB" id="A0A150QWR4"/>
<feature type="region of interest" description="Disordered" evidence="1">
    <location>
        <begin position="136"/>
        <end position="198"/>
    </location>
</feature>
<protein>
    <submittedName>
        <fullName evidence="2">Uncharacterized protein</fullName>
    </submittedName>
</protein>
<reference evidence="2 3" key="1">
    <citation type="submission" date="2014-02" db="EMBL/GenBank/DDBJ databases">
        <title>The small core and large imbalanced accessory genome model reveals a collaborative survival strategy of Sorangium cellulosum strains in nature.</title>
        <authorList>
            <person name="Han K."/>
            <person name="Peng R."/>
            <person name="Blom J."/>
            <person name="Li Y.-Z."/>
        </authorList>
    </citation>
    <scope>NUCLEOTIDE SEQUENCE [LARGE SCALE GENOMIC DNA]</scope>
    <source>
        <strain evidence="2 3">So0011-07</strain>
    </source>
</reference>